<evidence type="ECO:0000313" key="13">
    <source>
        <dbReference type="EMBL" id="AVR96016.1"/>
    </source>
</evidence>
<dbReference type="InterPro" id="IPR012393">
    <property type="entry name" value="Tricorn_protease"/>
</dbReference>
<evidence type="ECO:0000256" key="4">
    <source>
        <dbReference type="ARBA" id="ARBA00022670"/>
    </source>
</evidence>
<dbReference type="InterPro" id="IPR028204">
    <property type="entry name" value="Tricorn_C1"/>
</dbReference>
<evidence type="ECO:0000256" key="11">
    <source>
        <dbReference type="SAM" id="SignalP"/>
    </source>
</evidence>
<feature type="compositionally biased region" description="Basic and acidic residues" evidence="10">
    <location>
        <begin position="567"/>
        <end position="594"/>
    </location>
</feature>
<accession>A0A2R4C8T9</accession>
<dbReference type="Pfam" id="PF26549">
    <property type="entry name" value="Tricorn_N"/>
    <property type="match status" value="1"/>
</dbReference>
<feature type="domain" description="Tail specific protease" evidence="12">
    <location>
        <begin position="871"/>
        <end position="1079"/>
    </location>
</feature>
<dbReference type="GO" id="GO:0005737">
    <property type="term" value="C:cytoplasm"/>
    <property type="evidence" value="ECO:0007669"/>
    <property type="project" value="UniProtKB-SubCell"/>
</dbReference>
<dbReference type="PANTHER" id="PTHR43253">
    <property type="entry name" value="TRICORN PROTEASE HOMOLOG 2-RELATED"/>
    <property type="match status" value="1"/>
</dbReference>
<evidence type="ECO:0000256" key="5">
    <source>
        <dbReference type="ARBA" id="ARBA00022801"/>
    </source>
</evidence>
<organism evidence="13 14">
    <name type="scientific">Pseudoduganella armeniaca</name>
    <dbReference type="NCBI Taxonomy" id="2072590"/>
    <lineage>
        <taxon>Bacteria</taxon>
        <taxon>Pseudomonadati</taxon>
        <taxon>Pseudomonadota</taxon>
        <taxon>Betaproteobacteria</taxon>
        <taxon>Burkholderiales</taxon>
        <taxon>Oxalobacteraceae</taxon>
        <taxon>Telluria group</taxon>
        <taxon>Pseudoduganella</taxon>
    </lineage>
</organism>
<evidence type="ECO:0000256" key="1">
    <source>
        <dbReference type="ARBA" id="ARBA00004496"/>
    </source>
</evidence>
<keyword evidence="14" id="KW-1185">Reference proteome</keyword>
<name>A0A2R4C8T9_9BURK</name>
<dbReference type="RefSeq" id="WP_107141368.1">
    <property type="nucleotide sequence ID" value="NZ_CP028324.1"/>
</dbReference>
<dbReference type="InterPro" id="IPR005151">
    <property type="entry name" value="Tail-specific_protease"/>
</dbReference>
<evidence type="ECO:0000256" key="6">
    <source>
        <dbReference type="ARBA" id="ARBA00022825"/>
    </source>
</evidence>
<keyword evidence="4 7" id="KW-0645">Protease</keyword>
<dbReference type="OrthoDB" id="9758793at2"/>
<feature type="signal peptide" evidence="11">
    <location>
        <begin position="1"/>
        <end position="24"/>
    </location>
</feature>
<feature type="active site" description="Charge relay system" evidence="8">
    <location>
        <position position="1068"/>
    </location>
</feature>
<dbReference type="EMBL" id="CP028324">
    <property type="protein sequence ID" value="AVR96016.1"/>
    <property type="molecule type" value="Genomic_DNA"/>
</dbReference>
<dbReference type="Gene3D" id="3.90.226.10">
    <property type="entry name" value="2-enoyl-CoA Hydratase, Chain A, domain 1"/>
    <property type="match status" value="1"/>
</dbReference>
<dbReference type="PIRSF" id="PIRSF036421">
    <property type="entry name" value="Tricorn_protease"/>
    <property type="match status" value="1"/>
</dbReference>
<evidence type="ECO:0000313" key="14">
    <source>
        <dbReference type="Proteomes" id="UP000240505"/>
    </source>
</evidence>
<dbReference type="Gene3D" id="3.30.750.44">
    <property type="match status" value="1"/>
</dbReference>
<dbReference type="SMART" id="SM00245">
    <property type="entry name" value="TSPc"/>
    <property type="match status" value="1"/>
</dbReference>
<reference evidence="13 14" key="1">
    <citation type="submission" date="2018-03" db="EMBL/GenBank/DDBJ databases">
        <title>Massilia armeniaca sp. nov., isolated from desert soil.</title>
        <authorList>
            <person name="Huang H."/>
            <person name="Ren M."/>
        </authorList>
    </citation>
    <scope>NUCLEOTIDE SEQUENCE [LARGE SCALE GENOMIC DNA]</scope>
    <source>
        <strain evidence="13 14">ZMN-3</strain>
    </source>
</reference>
<dbReference type="Pfam" id="PF03572">
    <property type="entry name" value="Peptidase_S41"/>
    <property type="match status" value="1"/>
</dbReference>
<dbReference type="SUPFAM" id="SSF69304">
    <property type="entry name" value="Tricorn protease N-terminal domain"/>
    <property type="match status" value="1"/>
</dbReference>
<dbReference type="Gene3D" id="2.30.42.10">
    <property type="match status" value="1"/>
</dbReference>
<dbReference type="GO" id="GO:0006508">
    <property type="term" value="P:proteolysis"/>
    <property type="evidence" value="ECO:0007669"/>
    <property type="project" value="UniProtKB-UniRule"/>
</dbReference>
<keyword evidence="5 7" id="KW-0378">Hydrolase</keyword>
<dbReference type="Gene3D" id="2.130.10.10">
    <property type="entry name" value="YVTN repeat-like/Quinoprotein amine dehydrogenase"/>
    <property type="match status" value="1"/>
</dbReference>
<dbReference type="InterPro" id="IPR036034">
    <property type="entry name" value="PDZ_sf"/>
</dbReference>
<dbReference type="Gene3D" id="2.120.10.60">
    <property type="entry name" value="Tricorn protease N-terminal domain"/>
    <property type="match status" value="1"/>
</dbReference>
<dbReference type="SUPFAM" id="SSF50156">
    <property type="entry name" value="PDZ domain-like"/>
    <property type="match status" value="1"/>
</dbReference>
<feature type="chain" id="PRO_5015346332" description="Tricorn protease homolog" evidence="11">
    <location>
        <begin position="25"/>
        <end position="1122"/>
    </location>
</feature>
<dbReference type="KEGG" id="masz:C9I28_09940"/>
<dbReference type="EC" id="3.4.21.-" evidence="7"/>
<proteinExistence type="inferred from homology"/>
<dbReference type="CDD" id="cd07562">
    <property type="entry name" value="Peptidase_S41_TRI"/>
    <property type="match status" value="1"/>
</dbReference>
<dbReference type="SUPFAM" id="SSF52096">
    <property type="entry name" value="ClpP/crotonase"/>
    <property type="match status" value="1"/>
</dbReference>
<comment type="function">
    <text evidence="7">Degrades oligopeptides.</text>
</comment>
<keyword evidence="6 7" id="KW-0720">Serine protease</keyword>
<feature type="site" description="Transition state stabilizer; via amide nitrogen" evidence="9">
    <location>
        <position position="1010"/>
    </location>
</feature>
<feature type="active site" description="Charge relay system" evidence="8">
    <location>
        <position position="785"/>
    </location>
</feature>
<dbReference type="Proteomes" id="UP000240505">
    <property type="component" value="Chromosome"/>
</dbReference>
<feature type="active site" description="Nucleophile" evidence="8">
    <location>
        <position position="1009"/>
    </location>
</feature>
<protein>
    <recommendedName>
        <fullName evidence="7">Tricorn protease homolog</fullName>
        <ecNumber evidence="7">3.4.21.-</ecNumber>
    </recommendedName>
</protein>
<comment type="subcellular location">
    <subcellularLocation>
        <location evidence="1 7">Cytoplasm</location>
    </subcellularLocation>
</comment>
<feature type="region of interest" description="Disordered" evidence="10">
    <location>
        <begin position="545"/>
        <end position="603"/>
    </location>
</feature>
<evidence type="ECO:0000256" key="9">
    <source>
        <dbReference type="PIRSR" id="PIRSR036421-3"/>
    </source>
</evidence>
<dbReference type="AlphaFoldDB" id="A0A2R4C8T9"/>
<evidence type="ECO:0000256" key="10">
    <source>
        <dbReference type="SAM" id="MobiDB-lite"/>
    </source>
</evidence>
<dbReference type="PANTHER" id="PTHR43253:SF1">
    <property type="entry name" value="TRICORN PROTEASE HOMOLOG 2-RELATED"/>
    <property type="match status" value="1"/>
</dbReference>
<evidence type="ECO:0000256" key="2">
    <source>
        <dbReference type="ARBA" id="ARBA00008524"/>
    </source>
</evidence>
<dbReference type="Pfam" id="PF26550">
    <property type="entry name" value="Tricorn_2nd"/>
    <property type="match status" value="1"/>
</dbReference>
<evidence type="ECO:0000259" key="12">
    <source>
        <dbReference type="SMART" id="SM00245"/>
    </source>
</evidence>
<dbReference type="InterPro" id="IPR029414">
    <property type="entry name" value="Tricorn_PDZ"/>
</dbReference>
<evidence type="ECO:0000256" key="3">
    <source>
        <dbReference type="ARBA" id="ARBA00022490"/>
    </source>
</evidence>
<dbReference type="GO" id="GO:0008236">
    <property type="term" value="F:serine-type peptidase activity"/>
    <property type="evidence" value="ECO:0007669"/>
    <property type="project" value="UniProtKB-UniRule"/>
</dbReference>
<dbReference type="Pfam" id="PF14684">
    <property type="entry name" value="Tricorn_C1"/>
    <property type="match status" value="1"/>
</dbReference>
<dbReference type="SUPFAM" id="SSF69322">
    <property type="entry name" value="Tricorn protease domain 2"/>
    <property type="match status" value="1"/>
</dbReference>
<keyword evidence="11" id="KW-0732">Signal</keyword>
<dbReference type="Pfam" id="PF14685">
    <property type="entry name" value="PDZ_Tricorn"/>
    <property type="match status" value="1"/>
</dbReference>
<keyword evidence="3 7" id="KW-0963">Cytoplasm</keyword>
<comment type="similarity">
    <text evidence="2 7">Belongs to the peptidase S41B family.</text>
</comment>
<dbReference type="InterPro" id="IPR015943">
    <property type="entry name" value="WD40/YVTN_repeat-like_dom_sf"/>
</dbReference>
<evidence type="ECO:0000256" key="8">
    <source>
        <dbReference type="PIRSR" id="PIRSR036421-1"/>
    </source>
</evidence>
<evidence type="ECO:0000256" key="7">
    <source>
        <dbReference type="PIRNR" id="PIRNR036421"/>
    </source>
</evidence>
<dbReference type="InterPro" id="IPR029045">
    <property type="entry name" value="ClpP/crotonase-like_dom_sf"/>
</dbReference>
<gene>
    <name evidence="13" type="ORF">C9I28_09940</name>
</gene>
<sequence>MRLHRLSSLLLAAGLLSTATGAAAADPYLRYPAVRGDNVVFTAEGDLWRVARAGGAAQRLTTHAAAETHAAISPDGRWVAFAGSYEGAQEAYVMPLAGGLPRRLTFENGSVTVLGWTAQGEVLVSTQNSVGPGAHRIVAAVMPATGARRVFPVADANDAVLDDAGKTLYFTRYGLVLTNDNVRHYRGGAHAQLWRFDLDGKAEARPVFPGDAGNNKRPMWWQGRLYFVSDRAGTDNLWSANADGGEPRQLTSYKDWDVRNAALGDGRIVFQLGADLHVFDIAAGRATPLPVSLVSDFDQQRTRLIRSPLETLTNVQLSGKEERIVLTARGRVSIAGTGSQRRVEIAVPEGARARDAIFSADEKWVYAIVDTTGENEIWRFAADGSGHGEQLTRDGNNHRWALYPSPDGRWLGHTDKKGRFWLLDLTTKQNTLIDDAGKTGIDQHDNVVWSPDSRNIAFVRSASDAQREQIGMVNLATKEVAFVTSDRYTSGDPAFSPDGRWLYFLSARHFKLDNGSPWGDRNMGPVFNKRTGVFALALQPGNRFPFKPDDELSRAAVKPAESPEESAAEKALEKAASKVKEAKDKDGRQAKEAKPAPPPKPELPAVVYAGLAQRLFEVPLAPGNYRKLAVDDKRLYFIDEDGADNKPALKTLAIARTEPKPETFAANVRDFDLAADRKHLYYRTASGNPGDILIVDAGAKAPADTSKAKVKVDDWSIVSNPRQEWKQMFNDAWRMHRDFLYDVKMRGVNWVAVRDKYAPLVERVTDRAELNDILGMMVAEVGALHSQVAPGDIRKSAPEGTPAGLGAVLTRTAAGYRVDRVYRSESELPAQRAPLAQADVDVREGDVITAVNGKSVLEARDISDLLLNQADRQVLLQVQPARGGKARAAIVVPVPMARQAALQYSDWEQGRAEQVEQASNGRIGYLHLRAMGADDIAAFARDFYANVNRDGLIIDVRRNRGGNIDSWIIEKLLRKAWAFWATPVGQTSPNMQNTFRGHLVVLVDELTYSDGETFAAGVKALGLGPLVGKRTAGAGVWLSDRNRLADNGMVRVAETGQFDSDKGVWLIEGVGVVPDVEVDNLPNATFNGQDKQLETALAMLKKKIAEQPVKRYQAQPIPSLNY</sequence>